<dbReference type="PANTHER" id="PTHR47245">
    <property type="entry name" value="PEPTIDYLPROLYL ISOMERASE"/>
    <property type="match status" value="1"/>
</dbReference>
<sequence>MVRVTSAEVNWLKETWVRQWQRRPDDQELRGLVTDYLKEKLLAHEARELGLDENDTVVRRRLAQKMEFLVQDTARVAEPVEDELRQVYAAHRDNYTTPVHISFHQIYFKSEPEARQGLKDIQTSGTGDVGDPILLEREYIRTDEQTVTSLFGPKFAERVFTLESGPWQGPIESGYGFHLVRIGERVPAELRPFEEVRSQVVNEWHRSQQAKIQAQFFSELLKKYDIIVDESVKPLMGPPGNMEMARR</sequence>
<dbReference type="RefSeq" id="WP_312642099.1">
    <property type="nucleotide sequence ID" value="NZ_CP116967.1"/>
</dbReference>
<evidence type="ECO:0000313" key="4">
    <source>
        <dbReference type="Proteomes" id="UP001302719"/>
    </source>
</evidence>
<reference evidence="3 4" key="1">
    <citation type="submission" date="2023-01" db="EMBL/GenBank/DDBJ databases">
        <title>Cultivation and genomic characterization of new, ubiquitous marine nitrite-oxidizing bacteria from the Nitrospirales.</title>
        <authorList>
            <person name="Mueller A.J."/>
            <person name="Daebeler A."/>
            <person name="Herbold C.W."/>
            <person name="Kirkegaard R.H."/>
            <person name="Daims H."/>
        </authorList>
    </citation>
    <scope>NUCLEOTIDE SEQUENCE [LARGE SCALE GENOMIC DNA]</scope>
    <source>
        <strain evidence="3 4">VA</strain>
    </source>
</reference>
<keyword evidence="1" id="KW-0697">Rotamase</keyword>
<dbReference type="KEGG" id="nall:PP769_16380"/>
<dbReference type="InterPro" id="IPR050245">
    <property type="entry name" value="PrsA_foldase"/>
</dbReference>
<dbReference type="InterPro" id="IPR000297">
    <property type="entry name" value="PPIase_PpiC"/>
</dbReference>
<dbReference type="AlphaFoldDB" id="A0AA96GA45"/>
<dbReference type="InterPro" id="IPR046357">
    <property type="entry name" value="PPIase_dom_sf"/>
</dbReference>
<organism evidence="3 4">
    <name type="scientific">Candidatus Nitrospira allomarina</name>
    <dbReference type="NCBI Taxonomy" id="3020900"/>
    <lineage>
        <taxon>Bacteria</taxon>
        <taxon>Pseudomonadati</taxon>
        <taxon>Nitrospirota</taxon>
        <taxon>Nitrospiria</taxon>
        <taxon>Nitrospirales</taxon>
        <taxon>Nitrospiraceae</taxon>
        <taxon>Nitrospira</taxon>
    </lineage>
</organism>
<protein>
    <submittedName>
        <fullName evidence="3">Peptidylprolyl isomerase</fullName>
    </submittedName>
</protein>
<keyword evidence="1 3" id="KW-0413">Isomerase</keyword>
<dbReference type="PANTHER" id="PTHR47245:SF2">
    <property type="entry name" value="PEPTIDYL-PROLYL CIS-TRANS ISOMERASE HP_0175-RELATED"/>
    <property type="match status" value="1"/>
</dbReference>
<gene>
    <name evidence="3" type="ORF">PP769_16380</name>
</gene>
<proteinExistence type="predicted"/>
<dbReference type="Pfam" id="PF13145">
    <property type="entry name" value="Rotamase_2"/>
    <property type="match status" value="1"/>
</dbReference>
<dbReference type="Gene3D" id="3.10.50.40">
    <property type="match status" value="1"/>
</dbReference>
<evidence type="ECO:0000259" key="2">
    <source>
        <dbReference type="PROSITE" id="PS50198"/>
    </source>
</evidence>
<keyword evidence="4" id="KW-1185">Reference proteome</keyword>
<feature type="domain" description="PpiC" evidence="2">
    <location>
        <begin position="79"/>
        <end position="184"/>
    </location>
</feature>
<evidence type="ECO:0000256" key="1">
    <source>
        <dbReference type="PROSITE-ProRule" id="PRU00278"/>
    </source>
</evidence>
<name>A0AA96GA45_9BACT</name>
<dbReference type="InterPro" id="IPR027304">
    <property type="entry name" value="Trigger_fact/SurA_dom_sf"/>
</dbReference>
<dbReference type="Proteomes" id="UP001302719">
    <property type="component" value="Chromosome"/>
</dbReference>
<dbReference type="GO" id="GO:0003755">
    <property type="term" value="F:peptidyl-prolyl cis-trans isomerase activity"/>
    <property type="evidence" value="ECO:0007669"/>
    <property type="project" value="UniProtKB-KW"/>
</dbReference>
<dbReference type="PROSITE" id="PS50198">
    <property type="entry name" value="PPIC_PPIASE_2"/>
    <property type="match status" value="1"/>
</dbReference>
<accession>A0AA96GA45</accession>
<dbReference type="SUPFAM" id="SSF109998">
    <property type="entry name" value="Triger factor/SurA peptide-binding domain-like"/>
    <property type="match status" value="1"/>
</dbReference>
<dbReference type="EMBL" id="CP116967">
    <property type="protein sequence ID" value="WNM57527.1"/>
    <property type="molecule type" value="Genomic_DNA"/>
</dbReference>
<evidence type="ECO:0000313" key="3">
    <source>
        <dbReference type="EMBL" id="WNM57527.1"/>
    </source>
</evidence>